<organism evidence="1 2">
    <name type="scientific">Vermiconidia calcicola</name>
    <dbReference type="NCBI Taxonomy" id="1690605"/>
    <lineage>
        <taxon>Eukaryota</taxon>
        <taxon>Fungi</taxon>
        <taxon>Dikarya</taxon>
        <taxon>Ascomycota</taxon>
        <taxon>Pezizomycotina</taxon>
        <taxon>Dothideomycetes</taxon>
        <taxon>Dothideomycetidae</taxon>
        <taxon>Mycosphaerellales</taxon>
        <taxon>Extremaceae</taxon>
        <taxon>Vermiconidia</taxon>
    </lineage>
</organism>
<evidence type="ECO:0000313" key="1">
    <source>
        <dbReference type="EMBL" id="KAK3714079.1"/>
    </source>
</evidence>
<name>A0ACC3NBT7_9PEZI</name>
<keyword evidence="2" id="KW-1185">Reference proteome</keyword>
<dbReference type="EMBL" id="JAUTXU010000058">
    <property type="protein sequence ID" value="KAK3714079.1"/>
    <property type="molecule type" value="Genomic_DNA"/>
</dbReference>
<dbReference type="Proteomes" id="UP001281147">
    <property type="component" value="Unassembled WGS sequence"/>
</dbReference>
<evidence type="ECO:0000313" key="2">
    <source>
        <dbReference type="Proteomes" id="UP001281147"/>
    </source>
</evidence>
<protein>
    <submittedName>
        <fullName evidence="1">Uncharacterized protein</fullName>
    </submittedName>
</protein>
<gene>
    <name evidence="1" type="ORF">LTR37_008108</name>
</gene>
<sequence length="319" mass="35217">MAPKKAVAKAGRDGAKPQQSAGRKTGGTTSNGEKPANKRKKASNADVPQKAPRRSGRGESKTQPSQEQLLRYMLSKNTEELCRPDEESEDIQSRGDIKTYSSDVMNPFEELLSAVILSRPISHRLGLRTIRTIFNDPYNFTSAKAVQQAGQEKHHQAVWDARTQHKAKTAEEIGQIANVILEKFTTSADKDGTQLQKLLDDSGNDVDKALDTLKASIKGLGETGIKIFLRRIQWLWSSGYPYIDDRTMHSLGKLGLPEDAEELEGLIAKHWSKFDKKRLAGDDEAARKRRAFVTVLERAVGADLEGKVDNVLAAAGEKP</sequence>
<accession>A0ACC3NBT7</accession>
<reference evidence="1" key="1">
    <citation type="submission" date="2023-07" db="EMBL/GenBank/DDBJ databases">
        <title>Black Yeasts Isolated from many extreme environments.</title>
        <authorList>
            <person name="Coleine C."/>
            <person name="Stajich J.E."/>
            <person name="Selbmann L."/>
        </authorList>
    </citation>
    <scope>NUCLEOTIDE SEQUENCE</scope>
    <source>
        <strain evidence="1">CCFEE 5714</strain>
    </source>
</reference>
<comment type="caution">
    <text evidence="1">The sequence shown here is derived from an EMBL/GenBank/DDBJ whole genome shotgun (WGS) entry which is preliminary data.</text>
</comment>
<proteinExistence type="predicted"/>